<dbReference type="GO" id="GO:0005783">
    <property type="term" value="C:endoplasmic reticulum"/>
    <property type="evidence" value="ECO:0007669"/>
    <property type="project" value="TreeGrafter"/>
</dbReference>
<organism evidence="5 6">
    <name type="scientific">Albula glossodonta</name>
    <name type="common">roundjaw bonefish</name>
    <dbReference type="NCBI Taxonomy" id="121402"/>
    <lineage>
        <taxon>Eukaryota</taxon>
        <taxon>Metazoa</taxon>
        <taxon>Chordata</taxon>
        <taxon>Craniata</taxon>
        <taxon>Vertebrata</taxon>
        <taxon>Euteleostomi</taxon>
        <taxon>Actinopterygii</taxon>
        <taxon>Neopterygii</taxon>
        <taxon>Teleostei</taxon>
        <taxon>Albuliformes</taxon>
        <taxon>Albulidae</taxon>
        <taxon>Albula</taxon>
    </lineage>
</organism>
<dbReference type="GO" id="GO:0003838">
    <property type="term" value="F:sterol 24-C-methyltransferase activity"/>
    <property type="evidence" value="ECO:0007669"/>
    <property type="project" value="TreeGrafter"/>
</dbReference>
<evidence type="ECO:0000259" key="4">
    <source>
        <dbReference type="Pfam" id="PF08241"/>
    </source>
</evidence>
<dbReference type="Gene3D" id="3.10.110.10">
    <property type="entry name" value="Ubiquitin Conjugating Enzyme"/>
    <property type="match status" value="2"/>
</dbReference>
<evidence type="ECO:0000256" key="1">
    <source>
        <dbReference type="ARBA" id="ARBA00022679"/>
    </source>
</evidence>
<dbReference type="InterPro" id="IPR016135">
    <property type="entry name" value="UBQ-conjugating_enzyme/RWD"/>
</dbReference>
<comment type="caution">
    <text evidence="5">The sequence shown here is derived from an EMBL/GenBank/DDBJ whole genome shotgun (WGS) entry which is preliminary data.</text>
</comment>
<gene>
    <name evidence="5" type="ORF">JZ751_003429</name>
</gene>
<name>A0A8T2N992_9TELE</name>
<dbReference type="InterPro" id="IPR050447">
    <property type="entry name" value="Erg6_SMT_methyltransf"/>
</dbReference>
<evidence type="ECO:0000256" key="3">
    <source>
        <dbReference type="SAM" id="MobiDB-lite"/>
    </source>
</evidence>
<dbReference type="InterPro" id="IPR013216">
    <property type="entry name" value="Methyltransf_11"/>
</dbReference>
<dbReference type="Pfam" id="PF08241">
    <property type="entry name" value="Methyltransf_11"/>
    <property type="match status" value="1"/>
</dbReference>
<dbReference type="SMART" id="SM00212">
    <property type="entry name" value="UBCc"/>
    <property type="match status" value="1"/>
</dbReference>
<proteinExistence type="inferred from homology"/>
<dbReference type="PANTHER" id="PTHR44068:SF1">
    <property type="entry name" value="HYPOTHETICAL LOC100005854"/>
    <property type="match status" value="1"/>
</dbReference>
<protein>
    <recommendedName>
        <fullName evidence="4">Methyltransferase type 11 domain-containing protein</fullName>
    </recommendedName>
</protein>
<dbReference type="OrthoDB" id="10250730at2759"/>
<dbReference type="Proteomes" id="UP000824540">
    <property type="component" value="Unassembled WGS sequence"/>
</dbReference>
<dbReference type="Gene3D" id="3.40.50.150">
    <property type="entry name" value="Vaccinia Virus protein VP39"/>
    <property type="match status" value="1"/>
</dbReference>
<feature type="compositionally biased region" description="Basic and acidic residues" evidence="3">
    <location>
        <begin position="352"/>
        <end position="370"/>
    </location>
</feature>
<evidence type="ECO:0000313" key="6">
    <source>
        <dbReference type="Proteomes" id="UP000824540"/>
    </source>
</evidence>
<dbReference type="InterPro" id="IPR029063">
    <property type="entry name" value="SAM-dependent_MTases_sf"/>
</dbReference>
<dbReference type="CDD" id="cd02440">
    <property type="entry name" value="AdoMet_MTases"/>
    <property type="match status" value="1"/>
</dbReference>
<dbReference type="PANTHER" id="PTHR44068">
    <property type="entry name" value="ZGC:194242"/>
    <property type="match status" value="1"/>
</dbReference>
<sequence>MVIEKISKQLGQPTKSLLGWMVKRFLIKNNRILEENAVKLCAIQPTDTVLELGFGPGVGLEAAAQLLSSPEGKLIGVDYSEYMYKVSTQRMKHLIASGKVTLHQCSVDAMPLPDSSVDKVFHCNCYYFWPDLREGAAEIHRVMKPGGLMVTTLNLTRLSELASQKVIPGESWRPENYIDALRATGFTDVGMEDRKDRGLVFQVIFATAYKWRLPGFSDRQQTPTEPPPGISCWQTEGRIDDLRAQIVGGVNTPYEGGLFSLEIKGAWKPSLNISTVLSSIQLLMAEPNPDDPLMADIVSMPSLYGPCSSAREGAGEESSEYKYNKPVYLEKARRWTEKHAVQRNQSLEDTEDKTQGKQDKVLSAGRKREALGSLEPQDNSKKTCL</sequence>
<dbReference type="EMBL" id="JAFBMS010000105">
    <property type="protein sequence ID" value="KAG9335950.1"/>
    <property type="molecule type" value="Genomic_DNA"/>
</dbReference>
<feature type="domain" description="Methyltransferase type 11" evidence="4">
    <location>
        <begin position="50"/>
        <end position="150"/>
    </location>
</feature>
<keyword evidence="1" id="KW-0808">Transferase</keyword>
<dbReference type="AlphaFoldDB" id="A0A8T2N992"/>
<accession>A0A8T2N992</accession>
<evidence type="ECO:0000256" key="2">
    <source>
        <dbReference type="ARBA" id="ARBA00038188"/>
    </source>
</evidence>
<dbReference type="SUPFAM" id="SSF54495">
    <property type="entry name" value="UBC-like"/>
    <property type="match status" value="1"/>
</dbReference>
<reference evidence="5" key="1">
    <citation type="thesis" date="2021" institute="BYU ScholarsArchive" country="Provo, UT, USA">
        <title>Applications of and Algorithms for Genome Assembly and Genomic Analyses with an Emphasis on Marine Teleosts.</title>
        <authorList>
            <person name="Pickett B.D."/>
        </authorList>
    </citation>
    <scope>NUCLEOTIDE SEQUENCE</scope>
    <source>
        <strain evidence="5">HI-2016</strain>
    </source>
</reference>
<feature type="region of interest" description="Disordered" evidence="3">
    <location>
        <begin position="335"/>
        <end position="385"/>
    </location>
</feature>
<dbReference type="GO" id="GO:0016126">
    <property type="term" value="P:sterol biosynthetic process"/>
    <property type="evidence" value="ECO:0007669"/>
    <property type="project" value="TreeGrafter"/>
</dbReference>
<evidence type="ECO:0000313" key="5">
    <source>
        <dbReference type="EMBL" id="KAG9335950.1"/>
    </source>
</evidence>
<dbReference type="SUPFAM" id="SSF53335">
    <property type="entry name" value="S-adenosyl-L-methionine-dependent methyltransferases"/>
    <property type="match status" value="1"/>
</dbReference>
<keyword evidence="6" id="KW-1185">Reference proteome</keyword>
<comment type="similarity">
    <text evidence="2">Belongs to the class I-like SAM-binding methyltransferase superfamily. Erg6/SMT family.</text>
</comment>